<dbReference type="PANTHER" id="PTHR43415:SF3">
    <property type="entry name" value="GNAT-FAMILY ACETYLTRANSFERASE"/>
    <property type="match status" value="1"/>
</dbReference>
<dbReference type="AlphaFoldDB" id="A0A6N2ZSW6"/>
<gene>
    <name evidence="2" type="ORF">CTLFYP3_00734</name>
</gene>
<evidence type="ECO:0000313" key="2">
    <source>
        <dbReference type="EMBL" id="VYT81006.1"/>
    </source>
</evidence>
<dbReference type="RefSeq" id="WP_156625127.1">
    <property type="nucleotide sequence ID" value="NZ_CACRTO010000007.1"/>
</dbReference>
<organism evidence="2">
    <name type="scientific">Clostridium tertium</name>
    <dbReference type="NCBI Taxonomy" id="1559"/>
    <lineage>
        <taxon>Bacteria</taxon>
        <taxon>Bacillati</taxon>
        <taxon>Bacillota</taxon>
        <taxon>Clostridia</taxon>
        <taxon>Eubacteriales</taxon>
        <taxon>Clostridiaceae</taxon>
        <taxon>Clostridium</taxon>
    </lineage>
</organism>
<dbReference type="EMBL" id="CACRTO010000007">
    <property type="protein sequence ID" value="VYT81006.1"/>
    <property type="molecule type" value="Genomic_DNA"/>
</dbReference>
<evidence type="ECO:0000259" key="1">
    <source>
        <dbReference type="Pfam" id="PF13302"/>
    </source>
</evidence>
<protein>
    <recommendedName>
        <fullName evidence="1">N-acetyltransferase domain-containing protein</fullName>
    </recommendedName>
</protein>
<dbReference type="InterPro" id="IPR016181">
    <property type="entry name" value="Acyl_CoA_acyltransferase"/>
</dbReference>
<dbReference type="PANTHER" id="PTHR43415">
    <property type="entry name" value="SPERMIDINE N(1)-ACETYLTRANSFERASE"/>
    <property type="match status" value="1"/>
</dbReference>
<dbReference type="InterPro" id="IPR000182">
    <property type="entry name" value="GNAT_dom"/>
</dbReference>
<dbReference type="Pfam" id="PF13302">
    <property type="entry name" value="Acetyltransf_3"/>
    <property type="match status" value="1"/>
</dbReference>
<dbReference type="GO" id="GO:0016747">
    <property type="term" value="F:acyltransferase activity, transferring groups other than amino-acyl groups"/>
    <property type="evidence" value="ECO:0007669"/>
    <property type="project" value="InterPro"/>
</dbReference>
<dbReference type="Gene3D" id="3.40.630.30">
    <property type="match status" value="1"/>
</dbReference>
<reference evidence="2" key="1">
    <citation type="submission" date="2019-11" db="EMBL/GenBank/DDBJ databases">
        <authorList>
            <person name="Feng L."/>
        </authorList>
    </citation>
    <scope>NUCLEOTIDE SEQUENCE</scope>
    <source>
        <strain evidence="2">CTertiumLFYP3</strain>
    </source>
</reference>
<feature type="domain" description="N-acetyltransferase" evidence="1">
    <location>
        <begin position="14"/>
        <end position="145"/>
    </location>
</feature>
<name>A0A6N2ZSW6_9CLOT</name>
<dbReference type="SUPFAM" id="SSF55729">
    <property type="entry name" value="Acyl-CoA N-acyltransferases (Nat)"/>
    <property type="match status" value="1"/>
</dbReference>
<proteinExistence type="predicted"/>
<sequence length="168" mass="19259">MEISNIALSQEVYRADAEKICDWLSDEEIISYLNEEANVQKKLMSVVNRVNMPILTHLFNNNCRFFTIKNLYGTIGFLRLVPKGSFVEIVIAVGEKDLWGKGIGHNAVVEALKVAFFDMRADNVIAKIKKVNKRSQNLFKGIGFKEVKLLEKEIEYHINRESFFKMAA</sequence>
<accession>A0A6N2ZSW6</accession>